<reference evidence="1 2" key="1">
    <citation type="submission" date="2018-06" db="EMBL/GenBank/DDBJ databases">
        <authorList>
            <consortium name="Pathogen Informatics"/>
            <person name="Doyle S."/>
        </authorList>
    </citation>
    <scope>NUCLEOTIDE SEQUENCE [LARGE SCALE GENOMIC DNA]</scope>
    <source>
        <strain evidence="1 2">NCTC10588</strain>
    </source>
</reference>
<dbReference type="CDD" id="cd03025">
    <property type="entry name" value="DsbA_FrnE_like"/>
    <property type="match status" value="1"/>
</dbReference>
<evidence type="ECO:0000313" key="2">
    <source>
        <dbReference type="Proteomes" id="UP000254876"/>
    </source>
</evidence>
<evidence type="ECO:0000313" key="1">
    <source>
        <dbReference type="EMBL" id="STC97984.1"/>
    </source>
</evidence>
<dbReference type="RefSeq" id="WP_236708438.1">
    <property type="nucleotide sequence ID" value="NZ_CP016370.1"/>
</dbReference>
<dbReference type="Proteomes" id="UP000254876">
    <property type="component" value="Unassembled WGS sequence"/>
</dbReference>
<gene>
    <name evidence="1" type="ORF">NCTC10588_01014</name>
</gene>
<organism evidence="1 2">
    <name type="scientific">Elizabethkingia anophelis</name>
    <dbReference type="NCBI Taxonomy" id="1117645"/>
    <lineage>
        <taxon>Bacteria</taxon>
        <taxon>Pseudomonadati</taxon>
        <taxon>Bacteroidota</taxon>
        <taxon>Flavobacteriia</taxon>
        <taxon>Flavobacteriales</taxon>
        <taxon>Weeksellaceae</taxon>
        <taxon>Elizabethkingia</taxon>
    </lineage>
</organism>
<sequence>MMKLIYIMDPLCGWCYGNSDNILELFEKYKNDIKFEILPGGMWVGENVRRQSPQMVSFFLRHDTAVEEHTGIDFGNAYRELLKQEIVLDSEIPSRAIVTIQNIAPELTVPFMVAVQKARYYFGKDLNLDETYLSVAEDLGIDEQTFLDYFHSDKARKETQNIFQKAVQFAQSFPTMLVENNGKYTVIEQGYASLSDLQQRIEVLKN</sequence>
<evidence type="ECO:0008006" key="3">
    <source>
        <dbReference type="Google" id="ProtNLM"/>
    </source>
</evidence>
<dbReference type="SUPFAM" id="SSF52833">
    <property type="entry name" value="Thioredoxin-like"/>
    <property type="match status" value="1"/>
</dbReference>
<dbReference type="AlphaFoldDB" id="A0A7Z7LU61"/>
<proteinExistence type="predicted"/>
<dbReference type="Gene3D" id="1.10.472.60">
    <property type="entry name" value="putative protein disulfide isomerase domain"/>
    <property type="match status" value="1"/>
</dbReference>
<dbReference type="InterPro" id="IPR036249">
    <property type="entry name" value="Thioredoxin-like_sf"/>
</dbReference>
<dbReference type="EMBL" id="UFYD01000001">
    <property type="protein sequence ID" value="STC97984.1"/>
    <property type="molecule type" value="Genomic_DNA"/>
</dbReference>
<accession>A0A7Z7LU61</accession>
<comment type="caution">
    <text evidence="1">The sequence shown here is derived from an EMBL/GenBank/DDBJ whole genome shotgun (WGS) entry which is preliminary data.</text>
</comment>
<dbReference type="Pfam" id="PF13743">
    <property type="entry name" value="Thioredoxin_5"/>
    <property type="match status" value="1"/>
</dbReference>
<dbReference type="Gene3D" id="3.40.30.10">
    <property type="entry name" value="Glutaredoxin"/>
    <property type="match status" value="1"/>
</dbReference>
<name>A0A7Z7LU61_9FLAO</name>
<protein>
    <recommendedName>
        <fullName evidence="3">Protein-disulfide isomerase</fullName>
    </recommendedName>
</protein>